<gene>
    <name evidence="2" type="ORF">I7I51_05462</name>
</gene>
<evidence type="ECO:0000313" key="2">
    <source>
        <dbReference type="EMBL" id="QSS60661.1"/>
    </source>
</evidence>
<name>A0A8A1M3V5_AJECA</name>
<dbReference type="AlphaFoldDB" id="A0A8A1M3V5"/>
<accession>A0A8A1M3V5</accession>
<feature type="region of interest" description="Disordered" evidence="1">
    <location>
        <begin position="10"/>
        <end position="36"/>
    </location>
</feature>
<evidence type="ECO:0000256" key="1">
    <source>
        <dbReference type="SAM" id="MobiDB-lite"/>
    </source>
</evidence>
<sequence length="186" mass="21316">MNMLDQFQLKGNRRLLHPHTGTDPADEDKSAARNPINTPVFSRTAILISTLQPCMPLSPYSLIRDDKHRRRPPHKSQQWDKCSQEILVWDPGARGPQYTAWGLTDNWPAMVIASCMRNNTHMFLLRYLGCTPQPAPNAAKEQVFHRFLCARRAGLHLAWRSAAGSLARQARRFSQVRVTAKRYKDK</sequence>
<organism evidence="2 3">
    <name type="scientific">Ajellomyces capsulatus</name>
    <name type="common">Darling's disease fungus</name>
    <name type="synonym">Histoplasma capsulatum</name>
    <dbReference type="NCBI Taxonomy" id="5037"/>
    <lineage>
        <taxon>Eukaryota</taxon>
        <taxon>Fungi</taxon>
        <taxon>Dikarya</taxon>
        <taxon>Ascomycota</taxon>
        <taxon>Pezizomycotina</taxon>
        <taxon>Eurotiomycetes</taxon>
        <taxon>Eurotiomycetidae</taxon>
        <taxon>Onygenales</taxon>
        <taxon>Ajellomycetaceae</taxon>
        <taxon>Histoplasma</taxon>
    </lineage>
</organism>
<dbReference type="VEuPathDB" id="FungiDB:I7I51_05462"/>
<dbReference type="EMBL" id="CP069110">
    <property type="protein sequence ID" value="QSS60661.1"/>
    <property type="molecule type" value="Genomic_DNA"/>
</dbReference>
<protein>
    <submittedName>
        <fullName evidence="2">Uncharacterized protein</fullName>
    </submittedName>
</protein>
<proteinExistence type="predicted"/>
<dbReference type="OrthoDB" id="10444069at2759"/>
<dbReference type="Proteomes" id="UP000663671">
    <property type="component" value="Chromosome 4"/>
</dbReference>
<evidence type="ECO:0000313" key="3">
    <source>
        <dbReference type="Proteomes" id="UP000663671"/>
    </source>
</evidence>
<reference evidence="2" key="1">
    <citation type="submission" date="2021-01" db="EMBL/GenBank/DDBJ databases">
        <title>Chromosome-level genome assembly of a human fungal pathogen reveals clustering of transcriptionally co-regulated genes.</title>
        <authorList>
            <person name="Voorhies M."/>
            <person name="Cohen S."/>
            <person name="Shea T.P."/>
            <person name="Petrus S."/>
            <person name="Munoz J.F."/>
            <person name="Poplawski S."/>
            <person name="Goldman W.E."/>
            <person name="Michael T."/>
            <person name="Cuomo C.A."/>
            <person name="Sil A."/>
            <person name="Beyhan S."/>
        </authorList>
    </citation>
    <scope>NUCLEOTIDE SEQUENCE</scope>
    <source>
        <strain evidence="2">WU24</strain>
    </source>
</reference>